<dbReference type="Pfam" id="PF03918">
    <property type="entry name" value="CcmH"/>
    <property type="match status" value="1"/>
</dbReference>
<sequence>MRPDRSRRAAGAALVLMLVLAFAALAAGPARAVSSPDEMLPNRAQELRAEALGGQLRCLVCQNESIEESDADLARDLRRDIRRMIVEGKTDPQIIAWMTARYGDFVRLRPPWKTSTILLWGSPLIALGVGAGAILLARRQRRAAAPPLSRDEERRLAELLRRP</sequence>
<comment type="similarity">
    <text evidence="1 9">Belongs to the CcmH/CycL/Ccl2/NrfF family.</text>
</comment>
<evidence type="ECO:0000256" key="2">
    <source>
        <dbReference type="ARBA" id="ARBA00022617"/>
    </source>
</evidence>
<reference evidence="11 12" key="1">
    <citation type="submission" date="2012-11" db="EMBL/GenBank/DDBJ databases">
        <title>Whole genome sequence of Acidisphaera rubrifaciens HS-AP3.</title>
        <authorList>
            <person name="Azuma Y."/>
            <person name="Higashiura N."/>
            <person name="Hirakawa H."/>
            <person name="Matsushita K."/>
        </authorList>
    </citation>
    <scope>NUCLEOTIDE SEQUENCE [LARGE SCALE GENOMIC DNA]</scope>
    <source>
        <strain evidence="11 12">HS-AP3</strain>
    </source>
</reference>
<evidence type="ECO:0000313" key="11">
    <source>
        <dbReference type="EMBL" id="GAN78558.1"/>
    </source>
</evidence>
<evidence type="ECO:0000256" key="7">
    <source>
        <dbReference type="ARBA" id="ARBA00037230"/>
    </source>
</evidence>
<feature type="domain" description="CcmH/CycL/Ccl2/NrfF N-terminal" evidence="10">
    <location>
        <begin position="21"/>
        <end position="160"/>
    </location>
</feature>
<organism evidence="11 12">
    <name type="scientific">Acidisphaera rubrifaciens HS-AP3</name>
    <dbReference type="NCBI Taxonomy" id="1231350"/>
    <lineage>
        <taxon>Bacteria</taxon>
        <taxon>Pseudomonadati</taxon>
        <taxon>Pseudomonadota</taxon>
        <taxon>Alphaproteobacteria</taxon>
        <taxon>Acetobacterales</taxon>
        <taxon>Acetobacteraceae</taxon>
        <taxon>Acidisphaera</taxon>
    </lineage>
</organism>
<dbReference type="PANTHER" id="PTHR47870">
    <property type="entry name" value="CYTOCHROME C-TYPE BIOGENESIS PROTEIN CCMH"/>
    <property type="match status" value="1"/>
</dbReference>
<comment type="subcellular location">
    <subcellularLocation>
        <location evidence="8">Membrane</location>
        <topology evidence="8">Single-pass membrane protein</topology>
        <orientation evidence="8">Periplasmic side</orientation>
    </subcellularLocation>
</comment>
<dbReference type="Gene3D" id="1.10.8.640">
    <property type="entry name" value="Cytochrome C biogenesis protein"/>
    <property type="match status" value="1"/>
</dbReference>
<keyword evidence="4 9" id="KW-0732">Signal</keyword>
<proteinExistence type="inferred from homology"/>
<dbReference type="GO" id="GO:0017004">
    <property type="term" value="P:cytochrome complex assembly"/>
    <property type="evidence" value="ECO:0007669"/>
    <property type="project" value="UniProtKB-KW"/>
</dbReference>
<keyword evidence="6 9" id="KW-0408">Iron</keyword>
<keyword evidence="12" id="KW-1185">Reference proteome</keyword>
<dbReference type="InterPro" id="IPR038297">
    <property type="entry name" value="CcmH/CycL/NrfF/Ccl2_sf"/>
</dbReference>
<dbReference type="InterPro" id="IPR051263">
    <property type="entry name" value="C-type_cytochrome_biogenesis"/>
</dbReference>
<evidence type="ECO:0000256" key="5">
    <source>
        <dbReference type="ARBA" id="ARBA00022748"/>
    </source>
</evidence>
<keyword evidence="3 9" id="KW-0479">Metal-binding</keyword>
<dbReference type="InterPro" id="IPR005616">
    <property type="entry name" value="CcmH/CycL/Ccl2/NrfF_N"/>
</dbReference>
<feature type="chain" id="PRO_5011023644" description="Cytochrome c-type biogenesis protein" evidence="9">
    <location>
        <begin position="27"/>
        <end position="163"/>
    </location>
</feature>
<evidence type="ECO:0000259" key="10">
    <source>
        <dbReference type="Pfam" id="PF03918"/>
    </source>
</evidence>
<dbReference type="EMBL" id="BANB01001121">
    <property type="protein sequence ID" value="GAN78558.1"/>
    <property type="molecule type" value="Genomic_DNA"/>
</dbReference>
<gene>
    <name evidence="11" type="ORF">Asru_1133_02</name>
</gene>
<feature type="signal peptide" evidence="9">
    <location>
        <begin position="1"/>
        <end position="26"/>
    </location>
</feature>
<evidence type="ECO:0000313" key="12">
    <source>
        <dbReference type="Proteomes" id="UP000032680"/>
    </source>
</evidence>
<dbReference type="FunFam" id="1.10.8.640:FF:000001">
    <property type="entry name" value="Cytochrome c-type biogenesis protein"/>
    <property type="match status" value="1"/>
</dbReference>
<evidence type="ECO:0000256" key="9">
    <source>
        <dbReference type="RuleBase" id="RU364112"/>
    </source>
</evidence>
<evidence type="ECO:0000256" key="8">
    <source>
        <dbReference type="ARBA" id="ARBA00060491"/>
    </source>
</evidence>
<dbReference type="CDD" id="cd16378">
    <property type="entry name" value="CcmH_N"/>
    <property type="match status" value="1"/>
</dbReference>
<evidence type="ECO:0000256" key="4">
    <source>
        <dbReference type="ARBA" id="ARBA00022729"/>
    </source>
</evidence>
<dbReference type="OrthoDB" id="9804975at2"/>
<evidence type="ECO:0000256" key="3">
    <source>
        <dbReference type="ARBA" id="ARBA00022723"/>
    </source>
</evidence>
<comment type="caution">
    <text evidence="11">The sequence shown here is derived from an EMBL/GenBank/DDBJ whole genome shotgun (WGS) entry which is preliminary data.</text>
</comment>
<keyword evidence="2 9" id="KW-0349">Heme</keyword>
<protein>
    <recommendedName>
        <fullName evidence="9">Cytochrome c-type biogenesis protein</fullName>
    </recommendedName>
</protein>
<evidence type="ECO:0000256" key="1">
    <source>
        <dbReference type="ARBA" id="ARBA00010342"/>
    </source>
</evidence>
<dbReference type="PANTHER" id="PTHR47870:SF1">
    <property type="entry name" value="CYTOCHROME C-TYPE BIOGENESIS PROTEIN CCMH"/>
    <property type="match status" value="1"/>
</dbReference>
<evidence type="ECO:0000256" key="6">
    <source>
        <dbReference type="ARBA" id="ARBA00023004"/>
    </source>
</evidence>
<dbReference type="GO" id="GO:0046872">
    <property type="term" value="F:metal ion binding"/>
    <property type="evidence" value="ECO:0007669"/>
    <property type="project" value="UniProtKB-KW"/>
</dbReference>
<keyword evidence="9" id="KW-1133">Transmembrane helix</keyword>
<accession>A0A0D6PBG9</accession>
<dbReference type="Proteomes" id="UP000032680">
    <property type="component" value="Unassembled WGS sequence"/>
</dbReference>
<name>A0A0D6PBG9_9PROT</name>
<dbReference type="RefSeq" id="WP_048863450.1">
    <property type="nucleotide sequence ID" value="NZ_BANB01001121.1"/>
</dbReference>
<keyword evidence="5" id="KW-0201">Cytochrome c-type biogenesis</keyword>
<dbReference type="AlphaFoldDB" id="A0A0D6PBG9"/>
<feature type="transmembrane region" description="Helical" evidence="9">
    <location>
        <begin position="117"/>
        <end position="137"/>
    </location>
</feature>
<comment type="function">
    <text evidence="7">Required for the biogenesis of c-type cytochromes. Possible subunit of a heme lyase.</text>
</comment>
<keyword evidence="9" id="KW-0812">Transmembrane</keyword>
<dbReference type="GO" id="GO:0005886">
    <property type="term" value="C:plasma membrane"/>
    <property type="evidence" value="ECO:0007669"/>
    <property type="project" value="TreeGrafter"/>
</dbReference>
<keyword evidence="9" id="KW-0472">Membrane</keyword>